<dbReference type="Proteomes" id="UP001175226">
    <property type="component" value="Unassembled WGS sequence"/>
</dbReference>
<name>A0AA39J8G2_9AGAR</name>
<comment type="caution">
    <text evidence="1">The sequence shown here is derived from an EMBL/GenBank/DDBJ whole genome shotgun (WGS) entry which is preliminary data.</text>
</comment>
<evidence type="ECO:0000313" key="2">
    <source>
        <dbReference type="Proteomes" id="UP001175226"/>
    </source>
</evidence>
<reference evidence="1" key="1">
    <citation type="submission" date="2023-06" db="EMBL/GenBank/DDBJ databases">
        <authorList>
            <consortium name="Lawrence Berkeley National Laboratory"/>
            <person name="Ahrendt S."/>
            <person name="Sahu N."/>
            <person name="Indic B."/>
            <person name="Wong-Bajracharya J."/>
            <person name="Merenyi Z."/>
            <person name="Ke H.-M."/>
            <person name="Monk M."/>
            <person name="Kocsube S."/>
            <person name="Drula E."/>
            <person name="Lipzen A."/>
            <person name="Balint B."/>
            <person name="Henrissat B."/>
            <person name="Andreopoulos B."/>
            <person name="Martin F.M."/>
            <person name="Harder C.B."/>
            <person name="Rigling D."/>
            <person name="Ford K.L."/>
            <person name="Foster G.D."/>
            <person name="Pangilinan J."/>
            <person name="Papanicolaou A."/>
            <person name="Barry K."/>
            <person name="LaButti K."/>
            <person name="Viragh M."/>
            <person name="Koriabine M."/>
            <person name="Yan M."/>
            <person name="Riley R."/>
            <person name="Champramary S."/>
            <person name="Plett K.L."/>
            <person name="Tsai I.J."/>
            <person name="Slot J."/>
            <person name="Sipos G."/>
            <person name="Plett J."/>
            <person name="Nagy L.G."/>
            <person name="Grigoriev I.V."/>
        </authorList>
    </citation>
    <scope>NUCLEOTIDE SEQUENCE</scope>
    <source>
        <strain evidence="1">FPL87.14</strain>
    </source>
</reference>
<proteinExistence type="predicted"/>
<dbReference type="AlphaFoldDB" id="A0AA39J8G2"/>
<dbReference type="EMBL" id="JAUEPT010000049">
    <property type="protein sequence ID" value="KAK0437385.1"/>
    <property type="molecule type" value="Genomic_DNA"/>
</dbReference>
<keyword evidence="2" id="KW-1185">Reference proteome</keyword>
<evidence type="ECO:0000313" key="1">
    <source>
        <dbReference type="EMBL" id="KAK0437385.1"/>
    </source>
</evidence>
<sequence length="375" mass="42789">MFQRRMKYIVRHAWSGFDFWLTGWGDLRQDDEAEIWTSVTSLWNNTVKTPDRKKQEKALWQKVSDAHPVKGIDMSAQNGKINLALRRAFKNQYQKRETKAKTSLKGETVQSQVSIVTGKTMAAKKKCLNQETKEPNAGNSGNASLRYLNLPDGIVIIEPHRIDDTNQTIVPCLLGATVIFRVQIQDYDFQDLELVRRLSIGALILCAKINEAHHKNPLPEEECIEGTPMKFLEAVYTCKCALASADIYKTTISRVSFFHMKISASRRVFHRPEKYLICYYPKGGGGNCDGHSANFQIVYLLAIFAGRRGEVMKRRITTNSSEGDVIHSLFFRCGASSFIVKDDQQQILLRLFFRPPHAFVPWDTVETYMTQELAQ</sequence>
<gene>
    <name evidence="1" type="ORF">EV421DRAFT_1739098</name>
</gene>
<protein>
    <submittedName>
        <fullName evidence="1">Uncharacterized protein</fullName>
    </submittedName>
</protein>
<organism evidence="1 2">
    <name type="scientific">Armillaria borealis</name>
    <dbReference type="NCBI Taxonomy" id="47425"/>
    <lineage>
        <taxon>Eukaryota</taxon>
        <taxon>Fungi</taxon>
        <taxon>Dikarya</taxon>
        <taxon>Basidiomycota</taxon>
        <taxon>Agaricomycotina</taxon>
        <taxon>Agaricomycetes</taxon>
        <taxon>Agaricomycetidae</taxon>
        <taxon>Agaricales</taxon>
        <taxon>Marasmiineae</taxon>
        <taxon>Physalacriaceae</taxon>
        <taxon>Armillaria</taxon>
    </lineage>
</organism>
<accession>A0AA39J8G2</accession>